<evidence type="ECO:0000256" key="3">
    <source>
        <dbReference type="ARBA" id="ARBA00022692"/>
    </source>
</evidence>
<dbReference type="InterPro" id="IPR045214">
    <property type="entry name" value="Surf1/Surf4"/>
</dbReference>
<evidence type="ECO:0000256" key="5">
    <source>
        <dbReference type="ARBA" id="ARBA00023136"/>
    </source>
</evidence>
<keyword evidence="5 6" id="KW-0472">Membrane</keyword>
<dbReference type="AlphaFoldDB" id="A0A6J2YHP2"/>
<comment type="similarity">
    <text evidence="2 6">Belongs to the SURF1 family.</text>
</comment>
<reference evidence="8" key="1">
    <citation type="submission" date="2025-08" db="UniProtKB">
        <authorList>
            <consortium name="RefSeq"/>
        </authorList>
    </citation>
    <scope>IDENTIFICATION</scope>
    <source>
        <tissue evidence="8">Gonads</tissue>
    </source>
</reference>
<accession>A0A6J2YHP2</accession>
<proteinExistence type="inferred from homology"/>
<dbReference type="Pfam" id="PF02104">
    <property type="entry name" value="SURF1"/>
    <property type="match status" value="1"/>
</dbReference>
<evidence type="ECO:0000256" key="2">
    <source>
        <dbReference type="ARBA" id="ARBA00007165"/>
    </source>
</evidence>
<dbReference type="PROSITE" id="PS50895">
    <property type="entry name" value="SURF1"/>
    <property type="match status" value="1"/>
</dbReference>
<dbReference type="OrthoDB" id="10040024at2759"/>
<dbReference type="GeneID" id="115887479"/>
<evidence type="ECO:0000256" key="1">
    <source>
        <dbReference type="ARBA" id="ARBA00004370"/>
    </source>
</evidence>
<dbReference type="PANTHER" id="PTHR23427">
    <property type="entry name" value="SURFEIT LOCUS PROTEIN"/>
    <property type="match status" value="1"/>
</dbReference>
<keyword evidence="4 6" id="KW-1133">Transmembrane helix</keyword>
<dbReference type="PANTHER" id="PTHR23427:SF2">
    <property type="entry name" value="SURFEIT LOCUS PROTEIN 1"/>
    <property type="match status" value="1"/>
</dbReference>
<keyword evidence="6" id="KW-0496">Mitochondrion</keyword>
<organism evidence="7 8">
    <name type="scientific">Sitophilus oryzae</name>
    <name type="common">Rice weevil</name>
    <name type="synonym">Curculio oryzae</name>
    <dbReference type="NCBI Taxonomy" id="7048"/>
    <lineage>
        <taxon>Eukaryota</taxon>
        <taxon>Metazoa</taxon>
        <taxon>Ecdysozoa</taxon>
        <taxon>Arthropoda</taxon>
        <taxon>Hexapoda</taxon>
        <taxon>Insecta</taxon>
        <taxon>Pterygota</taxon>
        <taxon>Neoptera</taxon>
        <taxon>Endopterygota</taxon>
        <taxon>Coleoptera</taxon>
        <taxon>Polyphaga</taxon>
        <taxon>Cucujiformia</taxon>
        <taxon>Curculionidae</taxon>
        <taxon>Dryophthorinae</taxon>
        <taxon>Sitophilus</taxon>
    </lineage>
</organism>
<keyword evidence="6" id="KW-0999">Mitochondrion inner membrane</keyword>
<keyword evidence="7" id="KW-1185">Reference proteome</keyword>
<dbReference type="RefSeq" id="XP_030762786.1">
    <property type="nucleotide sequence ID" value="XM_030906926.1"/>
</dbReference>
<dbReference type="GO" id="GO:0033617">
    <property type="term" value="P:mitochondrial respiratory chain complex IV assembly"/>
    <property type="evidence" value="ECO:0007669"/>
    <property type="project" value="TreeGrafter"/>
</dbReference>
<dbReference type="InParanoid" id="A0A6J2YHP2"/>
<feature type="transmembrane region" description="Helical" evidence="6">
    <location>
        <begin position="50"/>
        <end position="69"/>
    </location>
</feature>
<comment type="function">
    <text evidence="6">Probably involved in the biogenesis of the COX complex.</text>
</comment>
<dbReference type="Proteomes" id="UP000504635">
    <property type="component" value="Unplaced"/>
</dbReference>
<dbReference type="CDD" id="cd06662">
    <property type="entry name" value="SURF1"/>
    <property type="match status" value="1"/>
</dbReference>
<gene>
    <name evidence="8" type="primary">LOC115887479</name>
</gene>
<name>A0A6J2YHP2_SITOR</name>
<evidence type="ECO:0000256" key="4">
    <source>
        <dbReference type="ARBA" id="ARBA00022989"/>
    </source>
</evidence>
<dbReference type="CTD" id="6834"/>
<evidence type="ECO:0000313" key="8">
    <source>
        <dbReference type="RefSeq" id="XP_030762786.1"/>
    </source>
</evidence>
<dbReference type="GO" id="GO:0005743">
    <property type="term" value="C:mitochondrial inner membrane"/>
    <property type="evidence" value="ECO:0007669"/>
    <property type="project" value="UniProtKB-SubCell"/>
</dbReference>
<comment type="subcellular location">
    <subcellularLocation>
        <location evidence="1">Membrane</location>
    </subcellularLocation>
    <subcellularLocation>
        <location evidence="6">Mitochondrion inner membrane</location>
        <topology evidence="6">Multi-pass membrane protein</topology>
    </subcellularLocation>
</comment>
<feature type="transmembrane region" description="Helical" evidence="6">
    <location>
        <begin position="262"/>
        <end position="280"/>
    </location>
</feature>
<dbReference type="FunCoup" id="A0A6J2YHP2">
    <property type="interactions" value="984"/>
</dbReference>
<evidence type="ECO:0000313" key="7">
    <source>
        <dbReference type="Proteomes" id="UP000504635"/>
    </source>
</evidence>
<protein>
    <recommendedName>
        <fullName evidence="6">SURF1-like protein</fullName>
    </recommendedName>
</protein>
<dbReference type="KEGG" id="soy:115887479"/>
<dbReference type="InterPro" id="IPR002994">
    <property type="entry name" value="Surf1/Shy1"/>
</dbReference>
<keyword evidence="3 6" id="KW-0812">Transmembrane</keyword>
<sequence length="286" mass="32326">MNKLFSSLRLIRAHCVKSQLVFVSHNCNLNQISKPAVRKTTVKYDKIEPLGWFLLIIPCSAFGLGVWQVQRKAWKENLIQNLKTQTNSDPIRLPDNLEELSQLEYNPIHVRGKFLHDKEIYLGPRSLLSKGEATSQSSLITTGGSNSQGYLVVTPFKLEDRDMTILVNRGWVPAKKIDPKTRPNGQVEDTVDVIGVLRLHEPRPTFVTKNQSGTKLYFYRDLPTMCAATGAAPVFLDQTDECNAKGGPIGGQTRISLRNEHLSYILTWFTLCGATSYMWFKKFVVK</sequence>
<evidence type="ECO:0000256" key="6">
    <source>
        <dbReference type="RuleBase" id="RU363076"/>
    </source>
</evidence>